<dbReference type="AlphaFoldDB" id="A0A9N8F1X8"/>
<dbReference type="Gene3D" id="3.40.50.11350">
    <property type="match status" value="1"/>
</dbReference>
<accession>A0A9N8F1X8</accession>
<evidence type="ECO:0000256" key="1">
    <source>
        <dbReference type="SAM" id="MobiDB-lite"/>
    </source>
</evidence>
<feature type="region of interest" description="Disordered" evidence="1">
    <location>
        <begin position="197"/>
        <end position="260"/>
    </location>
</feature>
<sequence length="630" mass="71869">MPQLSAHPSRDGRKAFENEQPRSQSTQALPERRGNYPQPPLAIPSMRGTTNVTTNSHRSIHRQGVNRVSAWTVAGLLLLLWGVLNNANHVDRYRRKIQQIIQEPVAIVTMNNQSDDAPMFEPLGGPRHEQKSAAVQGKEHGRRFRRNETHKNRTSGGNKVLLNEFISKDDSTLQRKLPSVMEPPRNASNAEQEPIGAIEISAPEPTNVVPPSTMIETSSKRANPQRLKAVQHESSGENNSDSDEDSAPALSEEDGRIPAFPDEKCSPWAISLDEWWQDHPDWDVSTENDTHTCFRPIANPLRASFLRQVHALQFDNNTSTCGKAAIRKVQDMGFAALMLFHINNAFWSAFRQGRRFQVALPYQGFRWLYVPTSKSSWAHCPAQNQECYFLPISNCPAPIEGDRDDKPKKKHIFHEVFHNDTLAEQNMWLSHYTMRPRQALRHRLYQFLQSGNVPVVPTPCVWLHVRRGDSMTERNYIRNYYRLEEYLRRGKVSPTDNILLLTDDQTTLEEARVLHSNYHFHYWNRTRVRGPVENNAHVPSGDPSLEVLYILAERKLARRCQKGVHGNSNMATLFRNAMALEHGGLGNLTMMAIDGPLKKTRVEPEEFVRMLDTTLQKAQTKTMLTPTSSR</sequence>
<dbReference type="GO" id="GO:0046921">
    <property type="term" value="F:alpha-(1-&gt;6)-fucosyltransferase activity"/>
    <property type="evidence" value="ECO:0007669"/>
    <property type="project" value="TreeGrafter"/>
</dbReference>
<feature type="region of interest" description="Disordered" evidence="1">
    <location>
        <begin position="133"/>
        <end position="157"/>
    </location>
</feature>
<dbReference type="PANTHER" id="PTHR13132:SF29">
    <property type="entry name" value="ALPHA-(1,6)-FUCOSYLTRANSFERASE"/>
    <property type="match status" value="1"/>
</dbReference>
<dbReference type="GO" id="GO:0006487">
    <property type="term" value="P:protein N-linked glycosylation"/>
    <property type="evidence" value="ECO:0007669"/>
    <property type="project" value="TreeGrafter"/>
</dbReference>
<proteinExistence type="predicted"/>
<dbReference type="Proteomes" id="UP001153069">
    <property type="component" value="Unassembled WGS sequence"/>
</dbReference>
<gene>
    <name evidence="2" type="ORF">SEMRO_3299_G346380.1</name>
</gene>
<protein>
    <submittedName>
        <fullName evidence="2">Uncharacterized protein</fullName>
    </submittedName>
</protein>
<name>A0A9N8F1X8_9STRA</name>
<reference evidence="2" key="1">
    <citation type="submission" date="2020-06" db="EMBL/GenBank/DDBJ databases">
        <authorList>
            <consortium name="Plant Systems Biology data submission"/>
        </authorList>
    </citation>
    <scope>NUCLEOTIDE SEQUENCE</scope>
    <source>
        <strain evidence="2">D6</strain>
    </source>
</reference>
<dbReference type="EMBL" id="CAICTM010003297">
    <property type="protein sequence ID" value="CAB9531167.1"/>
    <property type="molecule type" value="Genomic_DNA"/>
</dbReference>
<feature type="compositionally biased region" description="Basic and acidic residues" evidence="1">
    <location>
        <begin position="8"/>
        <end position="20"/>
    </location>
</feature>
<organism evidence="2 3">
    <name type="scientific">Seminavis robusta</name>
    <dbReference type="NCBI Taxonomy" id="568900"/>
    <lineage>
        <taxon>Eukaryota</taxon>
        <taxon>Sar</taxon>
        <taxon>Stramenopiles</taxon>
        <taxon>Ochrophyta</taxon>
        <taxon>Bacillariophyta</taxon>
        <taxon>Bacillariophyceae</taxon>
        <taxon>Bacillariophycidae</taxon>
        <taxon>Naviculales</taxon>
        <taxon>Naviculaceae</taxon>
        <taxon>Seminavis</taxon>
    </lineage>
</organism>
<dbReference type="PANTHER" id="PTHR13132">
    <property type="entry name" value="ALPHA- 1,6 -FUCOSYLTRANSFERASE"/>
    <property type="match status" value="1"/>
</dbReference>
<evidence type="ECO:0000313" key="2">
    <source>
        <dbReference type="EMBL" id="CAB9531167.1"/>
    </source>
</evidence>
<comment type="caution">
    <text evidence="2">The sequence shown here is derived from an EMBL/GenBank/DDBJ whole genome shotgun (WGS) entry which is preliminary data.</text>
</comment>
<feature type="region of interest" description="Disordered" evidence="1">
    <location>
        <begin position="1"/>
        <end position="53"/>
    </location>
</feature>
<keyword evidence="3" id="KW-1185">Reference proteome</keyword>
<evidence type="ECO:0000313" key="3">
    <source>
        <dbReference type="Proteomes" id="UP001153069"/>
    </source>
</evidence>